<dbReference type="AlphaFoldDB" id="A0A848MKZ5"/>
<evidence type="ECO:0000313" key="2">
    <source>
        <dbReference type="EMBL" id="NMP26874.1"/>
    </source>
</evidence>
<reference evidence="2 3" key="1">
    <citation type="submission" date="2020-01" db="EMBL/GenBank/DDBJ databases">
        <authorList>
            <person name="Lee S.D."/>
        </authorList>
    </citation>
    <scope>NUCLEOTIDE SEQUENCE [LARGE SCALE GENOMIC DNA]</scope>
    <source>
        <strain evidence="2 3">SAP-1</strain>
    </source>
</reference>
<keyword evidence="1" id="KW-0175">Coiled coil</keyword>
<accession>A0A848MKZ5</accession>
<keyword evidence="3" id="KW-1185">Reference proteome</keyword>
<feature type="coiled-coil region" evidence="1">
    <location>
        <begin position="37"/>
        <end position="67"/>
    </location>
</feature>
<evidence type="ECO:0000313" key="3">
    <source>
        <dbReference type="Proteomes" id="UP000585363"/>
    </source>
</evidence>
<dbReference type="EMBL" id="JAADJU010000004">
    <property type="protein sequence ID" value="NMP26874.1"/>
    <property type="molecule type" value="Genomic_DNA"/>
</dbReference>
<evidence type="ECO:0000256" key="1">
    <source>
        <dbReference type="SAM" id="Coils"/>
    </source>
</evidence>
<comment type="caution">
    <text evidence="2">The sequence shown here is derived from an EMBL/GenBank/DDBJ whole genome shotgun (WGS) entry which is preliminary data.</text>
</comment>
<proteinExistence type="predicted"/>
<protein>
    <submittedName>
        <fullName evidence="2">Uncharacterized protein</fullName>
    </submittedName>
</protein>
<sequence>MIDRKAQIEAFKMVERNAHEMVGNPDGYKQLTGLCPVAMVERQAQRLAELLTQLDEAEAALAAQRQRADECTSCDRHFVDGMKQGWNFHDAGNSQGFTESIERVQKDMRDGKVAGCTVENNEMTRKT</sequence>
<reference evidence="2 3" key="2">
    <citation type="submission" date="2020-06" db="EMBL/GenBank/DDBJ databases">
        <title>Polyphasic characterization of a Rahnella strain isolated from tree sap.</title>
        <authorList>
            <person name="Kim I.S."/>
        </authorList>
    </citation>
    <scope>NUCLEOTIDE SEQUENCE [LARGE SCALE GENOMIC DNA]</scope>
    <source>
        <strain evidence="2 3">SAP-1</strain>
    </source>
</reference>
<gene>
    <name evidence="2" type="ORF">GW590_08355</name>
</gene>
<organism evidence="2 3">
    <name type="scientific">Rouxiella aceris</name>
    <dbReference type="NCBI Taxonomy" id="2703884"/>
    <lineage>
        <taxon>Bacteria</taxon>
        <taxon>Pseudomonadati</taxon>
        <taxon>Pseudomonadota</taxon>
        <taxon>Gammaproteobacteria</taxon>
        <taxon>Enterobacterales</taxon>
        <taxon>Yersiniaceae</taxon>
        <taxon>Rouxiella</taxon>
    </lineage>
</organism>
<dbReference type="Proteomes" id="UP000585363">
    <property type="component" value="Unassembled WGS sequence"/>
</dbReference>
<dbReference type="RefSeq" id="WP_169402581.1">
    <property type="nucleotide sequence ID" value="NZ_JAADJU010000004.1"/>
</dbReference>
<name>A0A848MKZ5_9GAMM</name>